<keyword evidence="4 7" id="KW-1133">Transmembrane helix</keyword>
<dbReference type="SUPFAM" id="SSF161111">
    <property type="entry name" value="Cation efflux protein transmembrane domain-like"/>
    <property type="match status" value="1"/>
</dbReference>
<evidence type="ECO:0000256" key="3">
    <source>
        <dbReference type="ARBA" id="ARBA00022692"/>
    </source>
</evidence>
<dbReference type="GO" id="GO:0005384">
    <property type="term" value="F:manganese ion transmembrane transporter activity"/>
    <property type="evidence" value="ECO:0007669"/>
    <property type="project" value="TreeGrafter"/>
</dbReference>
<dbReference type="FunFam" id="1.20.1510.10:FF:000015">
    <property type="entry name" value="Metal tolerance protein 4"/>
    <property type="match status" value="1"/>
</dbReference>
<gene>
    <name evidence="9" type="ORF">OLEA9_A006945</name>
</gene>
<proteinExistence type="predicted"/>
<protein>
    <submittedName>
        <fullName evidence="9">Metal tolerance 4-like</fullName>
    </submittedName>
</protein>
<dbReference type="Gramene" id="OE9A006945T1">
    <property type="protein sequence ID" value="OE9A006945C1"/>
    <property type="gene ID" value="OE9A006945"/>
</dbReference>
<keyword evidence="3 7" id="KW-0812">Transmembrane</keyword>
<evidence type="ECO:0000256" key="1">
    <source>
        <dbReference type="ARBA" id="ARBA00004141"/>
    </source>
</evidence>
<keyword evidence="10" id="KW-1185">Reference proteome</keyword>
<evidence type="ECO:0000256" key="2">
    <source>
        <dbReference type="ARBA" id="ARBA00022448"/>
    </source>
</evidence>
<dbReference type="InterPro" id="IPR027469">
    <property type="entry name" value="Cation_efflux_TMD_sf"/>
</dbReference>
<dbReference type="GO" id="GO:0016020">
    <property type="term" value="C:membrane"/>
    <property type="evidence" value="ECO:0007669"/>
    <property type="project" value="UniProtKB-SubCell"/>
</dbReference>
<dbReference type="PANTHER" id="PTHR43840:SF13">
    <property type="entry name" value="CATION EFFLUX PROTEIN CYTOPLASMIC DOMAIN-CONTAINING PROTEIN"/>
    <property type="match status" value="1"/>
</dbReference>
<dbReference type="Pfam" id="PF01545">
    <property type="entry name" value="Cation_efflux"/>
    <property type="match status" value="1"/>
</dbReference>
<sequence>MERESQNGVNNEIDDPKAPLLDGWKLRGSGRLSRRLSRRNSVNSLRNEFISRLPDKVRSGVDPESSSLFDLSRTMGLTKGEKEYYDNQFATLKSFEEVDSLVASDSVYEEDLEEQAQHERAMKISNYANILLLAFKIFATIKSGSLAIAASTLDSLLDLMAGGILWFTHLSMKNIDIYKYPIGKLRVQPVGIVIFAAIMATLGFQVLVQAIEQLVENKSPAKMTSEQLIWLYAIMITATVVKLVLWIYCRSSGNKIVRAYAKDHYFDVVTNVVGLVAAVLGDKFFWWLDPAGALILAVYTISNWSGTVLENCH</sequence>
<dbReference type="Proteomes" id="UP000594638">
    <property type="component" value="Unassembled WGS sequence"/>
</dbReference>
<feature type="compositionally biased region" description="Polar residues" evidence="6">
    <location>
        <begin position="1"/>
        <end position="10"/>
    </location>
</feature>
<dbReference type="InterPro" id="IPR050291">
    <property type="entry name" value="CDF_Transporter"/>
</dbReference>
<evidence type="ECO:0000256" key="5">
    <source>
        <dbReference type="ARBA" id="ARBA00023136"/>
    </source>
</evidence>
<feature type="domain" description="Cation efflux protein transmembrane" evidence="8">
    <location>
        <begin position="123"/>
        <end position="310"/>
    </location>
</feature>
<feature type="transmembrane region" description="Helical" evidence="7">
    <location>
        <begin position="189"/>
        <end position="208"/>
    </location>
</feature>
<dbReference type="OrthoDB" id="78296at2759"/>
<dbReference type="InterPro" id="IPR058533">
    <property type="entry name" value="Cation_efflux_TM"/>
</dbReference>
<dbReference type="AlphaFoldDB" id="A0A8S0S957"/>
<organism evidence="9 10">
    <name type="scientific">Olea europaea subsp. europaea</name>
    <dbReference type="NCBI Taxonomy" id="158383"/>
    <lineage>
        <taxon>Eukaryota</taxon>
        <taxon>Viridiplantae</taxon>
        <taxon>Streptophyta</taxon>
        <taxon>Embryophyta</taxon>
        <taxon>Tracheophyta</taxon>
        <taxon>Spermatophyta</taxon>
        <taxon>Magnoliopsida</taxon>
        <taxon>eudicotyledons</taxon>
        <taxon>Gunneridae</taxon>
        <taxon>Pentapetalae</taxon>
        <taxon>asterids</taxon>
        <taxon>lamiids</taxon>
        <taxon>Lamiales</taxon>
        <taxon>Oleaceae</taxon>
        <taxon>Oleeae</taxon>
        <taxon>Olea</taxon>
    </lineage>
</organism>
<evidence type="ECO:0000256" key="7">
    <source>
        <dbReference type="SAM" id="Phobius"/>
    </source>
</evidence>
<evidence type="ECO:0000313" key="10">
    <source>
        <dbReference type="Proteomes" id="UP000594638"/>
    </source>
</evidence>
<comment type="caution">
    <text evidence="9">The sequence shown here is derived from an EMBL/GenBank/DDBJ whole genome shotgun (WGS) entry which is preliminary data.</text>
</comment>
<feature type="transmembrane region" description="Helical" evidence="7">
    <location>
        <begin position="124"/>
        <end position="141"/>
    </location>
</feature>
<evidence type="ECO:0000313" key="9">
    <source>
        <dbReference type="EMBL" id="CAA2987718.1"/>
    </source>
</evidence>
<evidence type="ECO:0000259" key="8">
    <source>
        <dbReference type="Pfam" id="PF01545"/>
    </source>
</evidence>
<feature type="transmembrane region" description="Helical" evidence="7">
    <location>
        <begin position="147"/>
        <end position="168"/>
    </location>
</feature>
<dbReference type="EMBL" id="CACTIH010003943">
    <property type="protein sequence ID" value="CAA2987718.1"/>
    <property type="molecule type" value="Genomic_DNA"/>
</dbReference>
<evidence type="ECO:0000256" key="4">
    <source>
        <dbReference type="ARBA" id="ARBA00022989"/>
    </source>
</evidence>
<evidence type="ECO:0000256" key="6">
    <source>
        <dbReference type="SAM" id="MobiDB-lite"/>
    </source>
</evidence>
<dbReference type="PANTHER" id="PTHR43840">
    <property type="entry name" value="MITOCHONDRIAL METAL TRANSPORTER 1-RELATED"/>
    <property type="match status" value="1"/>
</dbReference>
<reference evidence="9 10" key="1">
    <citation type="submission" date="2019-12" db="EMBL/GenBank/DDBJ databases">
        <authorList>
            <person name="Alioto T."/>
            <person name="Alioto T."/>
            <person name="Gomez Garrido J."/>
        </authorList>
    </citation>
    <scope>NUCLEOTIDE SEQUENCE [LARGE SCALE GENOMIC DNA]</scope>
</reference>
<name>A0A8S0S957_OLEEU</name>
<feature type="transmembrane region" description="Helical" evidence="7">
    <location>
        <begin position="228"/>
        <end position="248"/>
    </location>
</feature>
<comment type="subcellular location">
    <subcellularLocation>
        <location evidence="1">Membrane</location>
        <topology evidence="1">Multi-pass membrane protein</topology>
    </subcellularLocation>
</comment>
<accession>A0A8S0S957</accession>
<keyword evidence="5 7" id="KW-0472">Membrane</keyword>
<keyword evidence="2" id="KW-0813">Transport</keyword>
<dbReference type="Gene3D" id="1.20.1510.10">
    <property type="entry name" value="Cation efflux protein transmembrane domain"/>
    <property type="match status" value="1"/>
</dbReference>
<feature type="region of interest" description="Disordered" evidence="6">
    <location>
        <begin position="1"/>
        <end position="20"/>
    </location>
</feature>